<dbReference type="EMBL" id="GBXM01086992">
    <property type="protein sequence ID" value="JAH21585.1"/>
    <property type="molecule type" value="Transcribed_RNA"/>
</dbReference>
<feature type="region of interest" description="Disordered" evidence="1">
    <location>
        <begin position="1"/>
        <end position="36"/>
    </location>
</feature>
<evidence type="ECO:0000256" key="1">
    <source>
        <dbReference type="SAM" id="MobiDB-lite"/>
    </source>
</evidence>
<accession>A0A0E9QZB1</accession>
<proteinExistence type="predicted"/>
<organism evidence="2">
    <name type="scientific">Anguilla anguilla</name>
    <name type="common">European freshwater eel</name>
    <name type="synonym">Muraena anguilla</name>
    <dbReference type="NCBI Taxonomy" id="7936"/>
    <lineage>
        <taxon>Eukaryota</taxon>
        <taxon>Metazoa</taxon>
        <taxon>Chordata</taxon>
        <taxon>Craniata</taxon>
        <taxon>Vertebrata</taxon>
        <taxon>Euteleostomi</taxon>
        <taxon>Actinopterygii</taxon>
        <taxon>Neopterygii</taxon>
        <taxon>Teleostei</taxon>
        <taxon>Anguilliformes</taxon>
        <taxon>Anguillidae</taxon>
        <taxon>Anguilla</taxon>
    </lineage>
</organism>
<dbReference type="AlphaFoldDB" id="A0A0E9QZB1"/>
<reference evidence="2" key="1">
    <citation type="submission" date="2014-11" db="EMBL/GenBank/DDBJ databases">
        <authorList>
            <person name="Amaro Gonzalez C."/>
        </authorList>
    </citation>
    <scope>NUCLEOTIDE SEQUENCE</scope>
</reference>
<protein>
    <submittedName>
        <fullName evidence="2">Uncharacterized protein</fullName>
    </submittedName>
</protein>
<reference evidence="2" key="2">
    <citation type="journal article" date="2015" name="Fish Shellfish Immunol.">
        <title>Early steps in the European eel (Anguilla anguilla)-Vibrio vulnificus interaction in the gills: Role of the RtxA13 toxin.</title>
        <authorList>
            <person name="Callol A."/>
            <person name="Pajuelo D."/>
            <person name="Ebbesson L."/>
            <person name="Teles M."/>
            <person name="MacKenzie S."/>
            <person name="Amaro C."/>
        </authorList>
    </citation>
    <scope>NUCLEOTIDE SEQUENCE</scope>
</reference>
<name>A0A0E9QZB1_ANGAN</name>
<evidence type="ECO:0000313" key="2">
    <source>
        <dbReference type="EMBL" id="JAH21585.1"/>
    </source>
</evidence>
<sequence length="36" mass="3878">MVSSHGRVGNSRPVNEAYRGLSHPPFISRSGKSRGP</sequence>